<evidence type="ECO:0008006" key="5">
    <source>
        <dbReference type="Google" id="ProtNLM"/>
    </source>
</evidence>
<protein>
    <recommendedName>
        <fullName evidence="5">Lipoprotein</fullName>
    </recommendedName>
</protein>
<keyword evidence="2" id="KW-0472">Membrane</keyword>
<accession>A0ABW7QKQ8</accession>
<keyword evidence="4" id="KW-1185">Reference proteome</keyword>
<feature type="transmembrane region" description="Helical" evidence="2">
    <location>
        <begin position="21"/>
        <end position="37"/>
    </location>
</feature>
<reference evidence="3 4" key="1">
    <citation type="submission" date="2024-10" db="EMBL/GenBank/DDBJ databases">
        <title>The Natural Products Discovery Center: Release of the First 8490 Sequenced Strains for Exploring Actinobacteria Biosynthetic Diversity.</title>
        <authorList>
            <person name="Kalkreuter E."/>
            <person name="Kautsar S.A."/>
            <person name="Yang D."/>
            <person name="Bader C.D."/>
            <person name="Teijaro C.N."/>
            <person name="Fluegel L."/>
            <person name="Davis C.M."/>
            <person name="Simpson J.R."/>
            <person name="Lauterbach L."/>
            <person name="Steele A.D."/>
            <person name="Gui C."/>
            <person name="Meng S."/>
            <person name="Li G."/>
            <person name="Viehrig K."/>
            <person name="Ye F."/>
            <person name="Su P."/>
            <person name="Kiefer A.F."/>
            <person name="Nichols A."/>
            <person name="Cepeda A.J."/>
            <person name="Yan W."/>
            <person name="Fan B."/>
            <person name="Jiang Y."/>
            <person name="Adhikari A."/>
            <person name="Zheng C.-J."/>
            <person name="Schuster L."/>
            <person name="Cowan T.M."/>
            <person name="Smanski M.J."/>
            <person name="Chevrette M.G."/>
            <person name="De Carvalho L.P.S."/>
            <person name="Shen B."/>
        </authorList>
    </citation>
    <scope>NUCLEOTIDE SEQUENCE [LARGE SCALE GENOMIC DNA]</scope>
    <source>
        <strain evidence="3 4">NPDC017990</strain>
    </source>
</reference>
<organism evidence="3 4">
    <name type="scientific">Streptomyces longisporoflavus</name>
    <dbReference type="NCBI Taxonomy" id="28044"/>
    <lineage>
        <taxon>Bacteria</taxon>
        <taxon>Bacillati</taxon>
        <taxon>Actinomycetota</taxon>
        <taxon>Actinomycetes</taxon>
        <taxon>Kitasatosporales</taxon>
        <taxon>Streptomycetaceae</taxon>
        <taxon>Streptomyces</taxon>
    </lineage>
</organism>
<dbReference type="Proteomes" id="UP001610818">
    <property type="component" value="Unassembled WGS sequence"/>
</dbReference>
<dbReference type="RefSeq" id="WP_397710179.1">
    <property type="nucleotide sequence ID" value="NZ_JBIRGN010000002.1"/>
</dbReference>
<comment type="caution">
    <text evidence="3">The sequence shown here is derived from an EMBL/GenBank/DDBJ whole genome shotgun (WGS) entry which is preliminary data.</text>
</comment>
<feature type="compositionally biased region" description="Low complexity" evidence="1">
    <location>
        <begin position="184"/>
        <end position="199"/>
    </location>
</feature>
<feature type="compositionally biased region" description="Acidic residues" evidence="1">
    <location>
        <begin position="155"/>
        <end position="169"/>
    </location>
</feature>
<dbReference type="EMBL" id="JBIRGQ010000002">
    <property type="protein sequence ID" value="MFH8545298.1"/>
    <property type="molecule type" value="Genomic_DNA"/>
</dbReference>
<sequence length="206" mass="21562">MGALRRIRDRAAGVSGRRRRVLYAVGFAGAAVIGVAACDPVDGSTNTAAVAITTDEMATKELERQKLDVLWISCTARFKDRVTPSSGDPEQNADVTVDCQGQARKGSDDTSNITVKGTVWSVVDGHCVRGSLTAKVDGKEWFQVEVLGDCSGGDDGTDDGGWDDGDDNGDDHSGDTPDEPDQPPAATVTVTVPGTPDPTCSCFKGK</sequence>
<evidence type="ECO:0000313" key="3">
    <source>
        <dbReference type="EMBL" id="MFH8545298.1"/>
    </source>
</evidence>
<evidence type="ECO:0000256" key="1">
    <source>
        <dbReference type="SAM" id="MobiDB-lite"/>
    </source>
</evidence>
<feature type="region of interest" description="Disordered" evidence="1">
    <location>
        <begin position="81"/>
        <end position="112"/>
    </location>
</feature>
<gene>
    <name evidence="3" type="ORF">ACH4F9_09910</name>
</gene>
<feature type="region of interest" description="Disordered" evidence="1">
    <location>
        <begin position="150"/>
        <end position="206"/>
    </location>
</feature>
<evidence type="ECO:0000256" key="2">
    <source>
        <dbReference type="SAM" id="Phobius"/>
    </source>
</evidence>
<keyword evidence="2" id="KW-0812">Transmembrane</keyword>
<proteinExistence type="predicted"/>
<name>A0ABW7QKQ8_9ACTN</name>
<keyword evidence="2" id="KW-1133">Transmembrane helix</keyword>
<evidence type="ECO:0000313" key="4">
    <source>
        <dbReference type="Proteomes" id="UP001610818"/>
    </source>
</evidence>